<feature type="compositionally biased region" description="Polar residues" evidence="1">
    <location>
        <begin position="542"/>
        <end position="560"/>
    </location>
</feature>
<dbReference type="STRING" id="2070753.A0A3A2Z9S6"/>
<accession>A0A3A2Z9S6</accession>
<protein>
    <recommendedName>
        <fullName evidence="4">Lysine-specific metallo-endopeptidase domain-containing protein</fullName>
    </recommendedName>
</protein>
<dbReference type="OrthoDB" id="4526949at2759"/>
<feature type="compositionally biased region" description="Low complexity" evidence="1">
    <location>
        <begin position="666"/>
        <end position="698"/>
    </location>
</feature>
<feature type="compositionally biased region" description="Low complexity" evidence="1">
    <location>
        <begin position="432"/>
        <end position="449"/>
    </location>
</feature>
<dbReference type="Proteomes" id="UP000266188">
    <property type="component" value="Unassembled WGS sequence"/>
</dbReference>
<feature type="compositionally biased region" description="Low complexity" evidence="1">
    <location>
        <begin position="486"/>
        <end position="513"/>
    </location>
</feature>
<feature type="region of interest" description="Disordered" evidence="1">
    <location>
        <begin position="640"/>
        <end position="698"/>
    </location>
</feature>
<comment type="caution">
    <text evidence="2">The sequence shown here is derived from an EMBL/GenBank/DDBJ whole genome shotgun (WGS) entry which is preliminary data.</text>
</comment>
<feature type="compositionally biased region" description="Polar residues" evidence="1">
    <location>
        <begin position="519"/>
        <end position="529"/>
    </location>
</feature>
<gene>
    <name evidence="2" type="ORF">PHISCL_07808</name>
</gene>
<feature type="compositionally biased region" description="Pro residues" evidence="1">
    <location>
        <begin position="640"/>
        <end position="652"/>
    </location>
</feature>
<dbReference type="GO" id="GO:0008237">
    <property type="term" value="F:metallopeptidase activity"/>
    <property type="evidence" value="ECO:0007669"/>
    <property type="project" value="InterPro"/>
</dbReference>
<keyword evidence="3" id="KW-1185">Reference proteome</keyword>
<feature type="region of interest" description="Disordered" evidence="1">
    <location>
        <begin position="741"/>
        <end position="837"/>
    </location>
</feature>
<feature type="compositionally biased region" description="Polar residues" evidence="1">
    <location>
        <begin position="373"/>
        <end position="385"/>
    </location>
</feature>
<dbReference type="Gene3D" id="3.40.390.10">
    <property type="entry name" value="Collagenase (Catalytic Domain)"/>
    <property type="match status" value="1"/>
</dbReference>
<dbReference type="AlphaFoldDB" id="A0A3A2Z9S6"/>
<feature type="compositionally biased region" description="Low complexity" evidence="1">
    <location>
        <begin position="742"/>
        <end position="806"/>
    </location>
</feature>
<feature type="compositionally biased region" description="Polar residues" evidence="1">
    <location>
        <begin position="398"/>
        <end position="421"/>
    </location>
</feature>
<proteinExistence type="predicted"/>
<feature type="compositionally biased region" description="Polar residues" evidence="1">
    <location>
        <begin position="822"/>
        <end position="831"/>
    </location>
</feature>
<organism evidence="2 3">
    <name type="scientific">Aspergillus sclerotialis</name>
    <dbReference type="NCBI Taxonomy" id="2070753"/>
    <lineage>
        <taxon>Eukaryota</taxon>
        <taxon>Fungi</taxon>
        <taxon>Dikarya</taxon>
        <taxon>Ascomycota</taxon>
        <taxon>Pezizomycotina</taxon>
        <taxon>Eurotiomycetes</taxon>
        <taxon>Eurotiomycetidae</taxon>
        <taxon>Eurotiales</taxon>
        <taxon>Aspergillaceae</taxon>
        <taxon>Aspergillus</taxon>
        <taxon>Aspergillus subgen. Polypaecilum</taxon>
    </lineage>
</organism>
<evidence type="ECO:0000313" key="3">
    <source>
        <dbReference type="Proteomes" id="UP000266188"/>
    </source>
</evidence>
<feature type="region of interest" description="Disordered" evidence="1">
    <location>
        <begin position="355"/>
        <end position="560"/>
    </location>
</feature>
<name>A0A3A2Z9S6_9EURO</name>
<dbReference type="EMBL" id="MVGC01000363">
    <property type="protein sequence ID" value="RJE19852.1"/>
    <property type="molecule type" value="Genomic_DNA"/>
</dbReference>
<evidence type="ECO:0008006" key="4">
    <source>
        <dbReference type="Google" id="ProtNLM"/>
    </source>
</evidence>
<sequence>MRGAFDLADAGFGAFSEVGYSTQGGPRVQALSDLVSYLFADAMTDGRVDPMNTNFASAWDKFGKVQDYNTEGQGEPAQTPRSYIGLGSNELVIFCDFSHYIENEDCIGNKMKGYVCNKAIGAFFPMDKNYKHCKNPPLFGSTPEALTWEFASHKKPHEDDPKIASTMQLCPSYIKKVHEQRFQSLKDQGDRPSLSRTMEKVGKFLDDPLRTPIDVAYTFDATLLHEMTHAIPHEATVDSNEDKSYGWKNCRDLKNVGTKNAESYALFGLGARMISTQNQRPMADGRLEVLPDGPRKREFYDPLVAREADPEITLTLDRPAVTLKPSDAPKLSSVVPPGESSAVVYDVHTVFLPAHPSGDEGGAGSPGAGTTDKPPSTFKTSTRGSKSPGVASSDAHGQPSSGLPVPNSTPANNVSPASSSRPLIASTPLPGAPSSDAPPDSSPASDSPPAGSPSPSPASSDIPPAGPSSDPASSGIPPAGPSSPRPFSSDMPPADPSSGPASSDIPSPSSSSSRVTAVIITTSDGTPISTPVAAGSTPEAASITSVPGSSGVKTITSGSSTSQIPMTVVDVTKSDTTTPVTYISTQTSSDGGKPTGAWMCTGPLCDTSSGCKVPAFCDSPDLGTSWGLCCGFAPPALPDGTLPPPRGPPAPPSGGETDDGDDNKSESASQTQSSTSSSSSSASSSTPSSSSASSSSAQLMVTPVADNFLAFDTAVPSWYDVQQSILSEILADTTDEYITWTPSSSSSGSPVSPTSKPLIGSSSSTSSSSSSSSSSSTPLTTSSTEETSSSTTEGASSPFKPSITLPPSSPAPTTAPKPTSSMQLPSQTPGPTTDFVDNDPFGEVVYYTTQTTTYQHVYTLTLTNLAPAGDPTTLQTAMPSVTPLDNDGSSQCHLLDHDMCHDAYARFYNDAKASDNEFELLTGRTDKYSLDATTGLWDYQCVAILECDDDSPGMSGLQAYKA</sequence>
<reference evidence="3" key="1">
    <citation type="submission" date="2017-02" db="EMBL/GenBank/DDBJ databases">
        <authorList>
            <person name="Tafer H."/>
            <person name="Lopandic K."/>
        </authorList>
    </citation>
    <scope>NUCLEOTIDE SEQUENCE [LARGE SCALE GENOMIC DNA]</scope>
    <source>
        <strain evidence="3">CBS 366.77</strain>
    </source>
</reference>
<evidence type="ECO:0000256" key="1">
    <source>
        <dbReference type="SAM" id="MobiDB-lite"/>
    </source>
</evidence>
<evidence type="ECO:0000313" key="2">
    <source>
        <dbReference type="EMBL" id="RJE19852.1"/>
    </source>
</evidence>
<feature type="compositionally biased region" description="Low complexity" evidence="1">
    <location>
        <begin position="457"/>
        <end position="477"/>
    </location>
</feature>
<dbReference type="InterPro" id="IPR024079">
    <property type="entry name" value="MetalloPept_cat_dom_sf"/>
</dbReference>